<feature type="transmembrane region" description="Helical" evidence="7">
    <location>
        <begin position="212"/>
        <end position="232"/>
    </location>
</feature>
<dbReference type="RefSeq" id="WP_200555465.1">
    <property type="nucleotide sequence ID" value="NZ_JAEPES010000001.1"/>
</dbReference>
<dbReference type="PRINTS" id="PR01840">
    <property type="entry name" value="TATCFAMILY"/>
</dbReference>
<evidence type="ECO:0000256" key="3">
    <source>
        <dbReference type="ARBA" id="ARBA00022927"/>
    </source>
</evidence>
<comment type="caution">
    <text evidence="9">The sequence shown here is derived from an EMBL/GenBank/DDBJ whole genome shotgun (WGS) entry which is preliminary data.</text>
</comment>
<dbReference type="PANTHER" id="PTHR30371">
    <property type="entry name" value="SEC-INDEPENDENT PROTEIN TRANSLOCASE PROTEIN TATC"/>
    <property type="match status" value="1"/>
</dbReference>
<dbReference type="Proteomes" id="UP000636458">
    <property type="component" value="Unassembled WGS sequence"/>
</dbReference>
<feature type="transmembrane region" description="Helical" evidence="7">
    <location>
        <begin position="149"/>
        <end position="176"/>
    </location>
</feature>
<evidence type="ECO:0000256" key="4">
    <source>
        <dbReference type="ARBA" id="ARBA00022989"/>
    </source>
</evidence>
<evidence type="ECO:0000256" key="5">
    <source>
        <dbReference type="ARBA" id="ARBA00023010"/>
    </source>
</evidence>
<proteinExistence type="inferred from homology"/>
<dbReference type="GO" id="GO:0065002">
    <property type="term" value="P:intracellular protein transmembrane transport"/>
    <property type="evidence" value="ECO:0007669"/>
    <property type="project" value="TreeGrafter"/>
</dbReference>
<keyword evidence="7" id="KW-0813">Transport</keyword>
<feature type="transmembrane region" description="Helical" evidence="7">
    <location>
        <begin position="12"/>
        <end position="31"/>
    </location>
</feature>
<comment type="function">
    <text evidence="7">Part of the twin-arginine translocation (Tat) system that transports large folded proteins containing a characteristic twin-arginine motif in their signal peptide across membranes. Together with TatB, TatC is part of a receptor directly interacting with Tat signal peptides.</text>
</comment>
<keyword evidence="10" id="KW-1185">Reference proteome</keyword>
<dbReference type="GO" id="GO:0009977">
    <property type="term" value="F:proton motive force dependent protein transmembrane transporter activity"/>
    <property type="evidence" value="ECO:0007669"/>
    <property type="project" value="TreeGrafter"/>
</dbReference>
<keyword evidence="2 7" id="KW-0812">Transmembrane</keyword>
<keyword evidence="5 7" id="KW-0811">Translocation</keyword>
<dbReference type="EMBL" id="JAEPES010000001">
    <property type="protein sequence ID" value="MBK4347037.1"/>
    <property type="molecule type" value="Genomic_DNA"/>
</dbReference>
<name>A0A934SRY0_9MICO</name>
<protein>
    <recommendedName>
        <fullName evidence="7">Sec-independent protein translocase protein TatC</fullName>
    </recommendedName>
</protein>
<comment type="subcellular location">
    <subcellularLocation>
        <location evidence="7">Cell membrane</location>
        <topology evidence="7">Multi-pass membrane protein</topology>
    </subcellularLocation>
    <subcellularLocation>
        <location evidence="1">Membrane</location>
        <topology evidence="1">Multi-pass membrane protein</topology>
    </subcellularLocation>
</comment>
<dbReference type="AlphaFoldDB" id="A0A934SRY0"/>
<evidence type="ECO:0000313" key="10">
    <source>
        <dbReference type="Proteomes" id="UP000636458"/>
    </source>
</evidence>
<accession>A0A934SRY0</accession>
<evidence type="ECO:0000313" key="8">
    <source>
        <dbReference type="EMBL" id="MBK4347037.1"/>
    </source>
</evidence>
<comment type="similarity">
    <text evidence="7">Belongs to the TatC family.</text>
</comment>
<evidence type="ECO:0000256" key="1">
    <source>
        <dbReference type="ARBA" id="ARBA00004141"/>
    </source>
</evidence>
<evidence type="ECO:0000256" key="6">
    <source>
        <dbReference type="ARBA" id="ARBA00023136"/>
    </source>
</evidence>
<dbReference type="EMBL" id="JAEPES010000003">
    <property type="protein sequence ID" value="MBK4347840.1"/>
    <property type="molecule type" value="Genomic_DNA"/>
</dbReference>
<keyword evidence="7" id="KW-1003">Cell membrane</keyword>
<evidence type="ECO:0000256" key="2">
    <source>
        <dbReference type="ARBA" id="ARBA00022692"/>
    </source>
</evidence>
<keyword evidence="6 7" id="KW-0472">Membrane</keyword>
<dbReference type="GO" id="GO:0043953">
    <property type="term" value="P:protein transport by the Tat complex"/>
    <property type="evidence" value="ECO:0007669"/>
    <property type="project" value="UniProtKB-UniRule"/>
</dbReference>
<evidence type="ECO:0000256" key="7">
    <source>
        <dbReference type="HAMAP-Rule" id="MF_00902"/>
    </source>
</evidence>
<feature type="transmembrane region" description="Helical" evidence="7">
    <location>
        <begin position="188"/>
        <end position="206"/>
    </location>
</feature>
<dbReference type="PANTHER" id="PTHR30371:SF0">
    <property type="entry name" value="SEC-INDEPENDENT PROTEIN TRANSLOCASE PROTEIN TATC, CHLOROPLASTIC-RELATED"/>
    <property type="match status" value="1"/>
</dbReference>
<gene>
    <name evidence="7 9" type="primary">tatC</name>
    <name evidence="8" type="ORF">IV501_05270</name>
    <name evidence="9" type="ORF">IV501_09355</name>
</gene>
<dbReference type="HAMAP" id="MF_00902">
    <property type="entry name" value="TatC"/>
    <property type="match status" value="1"/>
</dbReference>
<organism evidence="9 10">
    <name type="scientific">Lacisediminihabitans changchengi</name>
    <dbReference type="NCBI Taxonomy" id="2787634"/>
    <lineage>
        <taxon>Bacteria</taxon>
        <taxon>Bacillati</taxon>
        <taxon>Actinomycetota</taxon>
        <taxon>Actinomycetes</taxon>
        <taxon>Micrococcales</taxon>
        <taxon>Microbacteriaceae</taxon>
        <taxon>Lacisediminihabitans</taxon>
    </lineage>
</organism>
<dbReference type="Pfam" id="PF00902">
    <property type="entry name" value="TatC"/>
    <property type="match status" value="1"/>
</dbReference>
<feature type="transmembrane region" description="Helical" evidence="7">
    <location>
        <begin position="104"/>
        <end position="129"/>
    </location>
</feature>
<keyword evidence="4 7" id="KW-1133">Transmembrane helix</keyword>
<keyword evidence="3 7" id="KW-0653">Protein transport</keyword>
<reference evidence="9" key="1">
    <citation type="submission" date="2021-01" db="EMBL/GenBank/DDBJ databases">
        <title>Lacisediminihabitans sp. nov. strain G11-30, isolated from Antarctic Soil.</title>
        <authorList>
            <person name="Li J."/>
        </authorList>
    </citation>
    <scope>NUCLEOTIDE SEQUENCE</scope>
    <source>
        <strain evidence="9">G11-30</strain>
    </source>
</reference>
<dbReference type="InterPro" id="IPR002033">
    <property type="entry name" value="TatC"/>
</dbReference>
<evidence type="ECO:0000313" key="9">
    <source>
        <dbReference type="EMBL" id="MBK4347840.1"/>
    </source>
</evidence>
<dbReference type="NCBIfam" id="TIGR00945">
    <property type="entry name" value="tatC"/>
    <property type="match status" value="1"/>
</dbReference>
<dbReference type="GO" id="GO:0033281">
    <property type="term" value="C:TAT protein transport complex"/>
    <property type="evidence" value="ECO:0007669"/>
    <property type="project" value="UniProtKB-UniRule"/>
</dbReference>
<feature type="transmembrane region" description="Helical" evidence="7">
    <location>
        <begin position="70"/>
        <end position="92"/>
    </location>
</feature>
<comment type="subunit">
    <text evidence="7">The Tat system comprises two distinct complexes: a TatABC complex, containing multiple copies of TatA, TatB and TatC subunits, and a separate TatA complex, containing only TatA subunits. Substrates initially bind to the TatABC complex, which probably triggers association of the separate TatA complex to form the active translocon.</text>
</comment>
<sequence>MSLGQHLLELRKRLFISAIAVVVLSIAGWFVQDYVLQAIREPIAILAGHDRSASLNFTNISEAFDVRLQITVTIGVVAASPVWLYQILAFLVPGLTSKEKRYTFGFLFSAIPLFLIGCAAGWFVFPHIVSVLGSFVPKQDSSLIGAKDYLGFVLKLVLAVGVAFVLPVFLVLLNFIGLISGISIIRSWRWAILLIFVFCALATPSADISSMFLLAAPMIVLYLAAAAISILHDRSVAKRADKLLDDLGDTAKA</sequence>